<accession>A0A0F7KW86</accession>
<gene>
    <name evidence="1" type="ORF">WYH_02016</name>
</gene>
<dbReference type="STRING" id="1267766.WYH_02016"/>
<dbReference type="KEGG" id="aay:WYH_02016"/>
<proteinExistence type="predicted"/>
<evidence type="ECO:0000313" key="1">
    <source>
        <dbReference type="EMBL" id="AKH43050.1"/>
    </source>
</evidence>
<sequence length="237" mass="25575">MPSVSDPVLRGWRAAFALLACAALAACAAGPQRRDGPRIPARADPSRVVATELAFSRMAREEGQWTAFADYAADGAHMFVPEKVLAQEWLKGRADPAQSISWHPHRVWSSCDGTVAVTRGAWEGPGDTHGWYSTVWKRVRDDRRGEYRFLADLSGSLEQPLPARDMIGSDIARCGGAPGPAPAAPAAPEESGRSDDGTLYWIAGLDDAGRPQIRVWQWDGSEMAPADLSLGRGRIGL</sequence>
<evidence type="ECO:0000313" key="2">
    <source>
        <dbReference type="Proteomes" id="UP000034392"/>
    </source>
</evidence>
<dbReference type="Proteomes" id="UP000034392">
    <property type="component" value="Chromosome"/>
</dbReference>
<dbReference type="RefSeq" id="WP_053833523.1">
    <property type="nucleotide sequence ID" value="NZ_CP011452.2"/>
</dbReference>
<dbReference type="PATRIC" id="fig|1267766.3.peg.2038"/>
<dbReference type="OrthoDB" id="7201546at2"/>
<dbReference type="AlphaFoldDB" id="A0A0F7KW86"/>
<dbReference type="EMBL" id="CP011452">
    <property type="protein sequence ID" value="AKH43050.1"/>
    <property type="molecule type" value="Genomic_DNA"/>
</dbReference>
<keyword evidence="2" id="KW-1185">Reference proteome</keyword>
<protein>
    <submittedName>
        <fullName evidence="1">Uncharacterized protein</fullName>
    </submittedName>
</protein>
<reference evidence="1" key="1">
    <citation type="submission" date="2015-05" db="EMBL/GenBank/DDBJ databases">
        <title>The complete genome of Altererythrobacter atlanticus strain 26DY36.</title>
        <authorList>
            <person name="Wu Y.-H."/>
            <person name="Cheng H."/>
            <person name="Wu X.-W."/>
        </authorList>
    </citation>
    <scope>NUCLEOTIDE SEQUENCE [LARGE SCALE GENOMIC DNA]</scope>
    <source>
        <strain evidence="1">26DY36</strain>
    </source>
</reference>
<name>A0A0F7KW86_9SPHN</name>
<organism evidence="1 2">
    <name type="scientific">Croceibacterium atlanticum</name>
    <dbReference type="NCBI Taxonomy" id="1267766"/>
    <lineage>
        <taxon>Bacteria</taxon>
        <taxon>Pseudomonadati</taxon>
        <taxon>Pseudomonadota</taxon>
        <taxon>Alphaproteobacteria</taxon>
        <taxon>Sphingomonadales</taxon>
        <taxon>Erythrobacteraceae</taxon>
        <taxon>Croceibacterium</taxon>
    </lineage>
</organism>